<keyword evidence="1" id="KW-1133">Transmembrane helix</keyword>
<organism evidence="2 3">
    <name type="scientific">Haloarcula argentinensis</name>
    <dbReference type="NCBI Taxonomy" id="43776"/>
    <lineage>
        <taxon>Archaea</taxon>
        <taxon>Methanobacteriati</taxon>
        <taxon>Methanobacteriota</taxon>
        <taxon>Stenosarchaea group</taxon>
        <taxon>Halobacteria</taxon>
        <taxon>Halobacteriales</taxon>
        <taxon>Haloarculaceae</taxon>
        <taxon>Haloarcula</taxon>
    </lineage>
</organism>
<feature type="transmembrane region" description="Helical" evidence="1">
    <location>
        <begin position="6"/>
        <end position="28"/>
    </location>
</feature>
<dbReference type="Proteomes" id="UP000641625">
    <property type="component" value="Unassembled WGS sequence"/>
</dbReference>
<evidence type="ECO:0000313" key="3">
    <source>
        <dbReference type="Proteomes" id="UP000641625"/>
    </source>
</evidence>
<gene>
    <name evidence="2" type="ORF">GOC77_14250</name>
</gene>
<evidence type="ECO:0000313" key="2">
    <source>
        <dbReference type="EMBL" id="NLV14422.1"/>
    </source>
</evidence>
<comment type="caution">
    <text evidence="2">The sequence shown here is derived from an EMBL/GenBank/DDBJ whole genome shotgun (WGS) entry which is preliminary data.</text>
</comment>
<protein>
    <submittedName>
        <fullName evidence="2">Uncharacterized protein</fullName>
    </submittedName>
</protein>
<reference evidence="2" key="1">
    <citation type="submission" date="2019-12" db="EMBL/GenBank/DDBJ databases">
        <title>Whole genome sequencing of Haloarcula argentinensis strain pws5.</title>
        <authorList>
            <person name="Verma D.K."/>
            <person name="Gopal K."/>
            <person name="Prasad E.S."/>
        </authorList>
    </citation>
    <scope>NUCLEOTIDE SEQUENCE</scope>
    <source>
        <strain evidence="2">Pws5</strain>
    </source>
</reference>
<accession>A0A847U817</accession>
<sequence>MIPEPIIYQSTAIITAGALSALAIEARWTRNAALKHERQLNGTEHRTGLAELVNKHLRGKNED</sequence>
<evidence type="ECO:0000256" key="1">
    <source>
        <dbReference type="SAM" id="Phobius"/>
    </source>
</evidence>
<proteinExistence type="predicted"/>
<dbReference type="EMBL" id="WOWA01000009">
    <property type="protein sequence ID" value="NLV14422.1"/>
    <property type="molecule type" value="Genomic_DNA"/>
</dbReference>
<dbReference type="RefSeq" id="WP_170097851.1">
    <property type="nucleotide sequence ID" value="NZ_WOWA01000009.1"/>
</dbReference>
<name>A0A847U817_HALAR</name>
<keyword evidence="1" id="KW-0812">Transmembrane</keyword>
<keyword evidence="1" id="KW-0472">Membrane</keyword>
<dbReference type="AlphaFoldDB" id="A0A847U817"/>